<dbReference type="EMBL" id="CP032869">
    <property type="protein sequence ID" value="AYL96956.1"/>
    <property type="molecule type" value="Genomic_DNA"/>
</dbReference>
<organism evidence="1 2">
    <name type="scientific">Mucilaginibacter celer</name>
    <dbReference type="NCBI Taxonomy" id="2305508"/>
    <lineage>
        <taxon>Bacteria</taxon>
        <taxon>Pseudomonadati</taxon>
        <taxon>Bacteroidota</taxon>
        <taxon>Sphingobacteriia</taxon>
        <taxon>Sphingobacteriales</taxon>
        <taxon>Sphingobacteriaceae</taxon>
        <taxon>Mucilaginibacter</taxon>
    </lineage>
</organism>
<sequence length="300" mass="33631">MANQIITVLCEGPHDVAFICRILKSIGYKSNEGVKIGDYPRPFDALLKREATKTDIEQLNLTELRRNLLPSNVLLRGENHVFLYSLGGDGKADTRQRILIELRSLIVEEGEIIADRNNNAVLSLLYFFDSDNHGVMTRLSHINAEIKAALPEEITADLFTKNGDKTNVSKLKLGAFIFTGEDNNTGKLEDILVPLMRLGNERLFEAANVYLSEHHEENRLFPLKLNVGDNGITESRSVRQKEKGKFDDKKSLIGTVGQLQLSGKSNVVCISDSDYLSLDKMLENDKCIKIMQFFELFAGA</sequence>
<dbReference type="OrthoDB" id="796624at2"/>
<accession>A0A494VNH4</accession>
<dbReference type="AlphaFoldDB" id="A0A494VNH4"/>
<reference evidence="1 2" key="1">
    <citation type="submission" date="2018-10" db="EMBL/GenBank/DDBJ databases">
        <title>Genome sequencing of Mucilaginibacter sp. HYN0043.</title>
        <authorList>
            <person name="Kim M."/>
            <person name="Yi H."/>
        </authorList>
    </citation>
    <scope>NUCLEOTIDE SEQUENCE [LARGE SCALE GENOMIC DNA]</scope>
    <source>
        <strain evidence="1 2">HYN0043</strain>
    </source>
</reference>
<evidence type="ECO:0000313" key="1">
    <source>
        <dbReference type="EMBL" id="AYL96956.1"/>
    </source>
</evidence>
<dbReference type="RefSeq" id="WP_119410543.1">
    <property type="nucleotide sequence ID" value="NZ_CP032869.1"/>
</dbReference>
<protein>
    <submittedName>
        <fullName evidence="1">Uncharacterized protein</fullName>
    </submittedName>
</protein>
<name>A0A494VNH4_9SPHI</name>
<dbReference type="KEGG" id="muh:HYN43_017305"/>
<dbReference type="Proteomes" id="UP000270046">
    <property type="component" value="Chromosome"/>
</dbReference>
<proteinExistence type="predicted"/>
<keyword evidence="2" id="KW-1185">Reference proteome</keyword>
<evidence type="ECO:0000313" key="2">
    <source>
        <dbReference type="Proteomes" id="UP000270046"/>
    </source>
</evidence>
<gene>
    <name evidence="1" type="ORF">HYN43_017305</name>
</gene>